<keyword evidence="4" id="KW-0804">Transcription</keyword>
<keyword evidence="2" id="KW-0805">Transcription regulation</keyword>
<dbReference type="PROSITE" id="PS50931">
    <property type="entry name" value="HTH_LYSR"/>
    <property type="match status" value="1"/>
</dbReference>
<dbReference type="PANTHER" id="PTHR30126:SF64">
    <property type="entry name" value="HTH-TYPE TRANSCRIPTIONAL REGULATOR CITR"/>
    <property type="match status" value="1"/>
</dbReference>
<evidence type="ECO:0000256" key="3">
    <source>
        <dbReference type="ARBA" id="ARBA00023125"/>
    </source>
</evidence>
<evidence type="ECO:0000259" key="5">
    <source>
        <dbReference type="PROSITE" id="PS50931"/>
    </source>
</evidence>
<sequence>MIANTEWYRIFLHAAEYSNLTKAAQSLHMTQPSVSYAIKQLEEALGVELFDRLSKGVRLTQEGQALYLHVRQAFEELDSAERRMKRLKQFSEGNLRIGANGAIIKDFVVPLLEQFHARYADIRIQLSQEKTNLILERLKLGSLDVGYVYLPISDDEIEIVSSHVSPFCVVVGKALADLQKEPLTTQQITELPLLMLSPGSTTRSFVEMWFRSQGVSVEADFELNSLEMITELVERGYGAAFLPRAFVMSRIRSGSLKELRTVVPLPDRHIGIAVRRQSAPSIAAKAFIEMLQQSTDS</sequence>
<gene>
    <name evidence="6" type="ORF">DFP98_122113</name>
</gene>
<dbReference type="RefSeq" id="WP_116063287.1">
    <property type="nucleotide sequence ID" value="NZ_QRDZ01000022.1"/>
</dbReference>
<dbReference type="GO" id="GO:0000976">
    <property type="term" value="F:transcription cis-regulatory region binding"/>
    <property type="evidence" value="ECO:0007669"/>
    <property type="project" value="TreeGrafter"/>
</dbReference>
<keyword evidence="3 6" id="KW-0238">DNA-binding</keyword>
<dbReference type="SUPFAM" id="SSF53850">
    <property type="entry name" value="Periplasmic binding protein-like II"/>
    <property type="match status" value="1"/>
</dbReference>
<protein>
    <submittedName>
        <fullName evidence="6">DNA-binding transcriptional LysR family regulator</fullName>
    </submittedName>
</protein>
<dbReference type="InterPro" id="IPR005119">
    <property type="entry name" value="LysR_subst-bd"/>
</dbReference>
<feature type="domain" description="HTH lysR-type" evidence="5">
    <location>
        <begin position="9"/>
        <end position="60"/>
    </location>
</feature>
<dbReference type="SUPFAM" id="SSF46785">
    <property type="entry name" value="Winged helix' DNA-binding domain"/>
    <property type="match status" value="1"/>
</dbReference>
<dbReference type="PRINTS" id="PR00039">
    <property type="entry name" value="HTHLYSR"/>
</dbReference>
<dbReference type="OrthoDB" id="9778774at2"/>
<evidence type="ECO:0000256" key="2">
    <source>
        <dbReference type="ARBA" id="ARBA00023015"/>
    </source>
</evidence>
<dbReference type="EMBL" id="QRDZ01000022">
    <property type="protein sequence ID" value="RED64560.1"/>
    <property type="molecule type" value="Genomic_DNA"/>
</dbReference>
<name>A0A3D9IS10_9BACL</name>
<dbReference type="AlphaFoldDB" id="A0A3D9IS10"/>
<comment type="caution">
    <text evidence="6">The sequence shown here is derived from an EMBL/GenBank/DDBJ whole genome shotgun (WGS) entry which is preliminary data.</text>
</comment>
<evidence type="ECO:0000256" key="4">
    <source>
        <dbReference type="ARBA" id="ARBA00023163"/>
    </source>
</evidence>
<dbReference type="InterPro" id="IPR036390">
    <property type="entry name" value="WH_DNA-bd_sf"/>
</dbReference>
<dbReference type="Gene3D" id="3.40.190.290">
    <property type="match status" value="1"/>
</dbReference>
<keyword evidence="7" id="KW-1185">Reference proteome</keyword>
<comment type="similarity">
    <text evidence="1">Belongs to the LysR transcriptional regulatory family.</text>
</comment>
<dbReference type="Pfam" id="PF00126">
    <property type="entry name" value="HTH_1"/>
    <property type="match status" value="1"/>
</dbReference>
<evidence type="ECO:0000313" key="6">
    <source>
        <dbReference type="EMBL" id="RED64560.1"/>
    </source>
</evidence>
<evidence type="ECO:0000256" key="1">
    <source>
        <dbReference type="ARBA" id="ARBA00009437"/>
    </source>
</evidence>
<dbReference type="Proteomes" id="UP000256977">
    <property type="component" value="Unassembled WGS sequence"/>
</dbReference>
<accession>A0A3D9IS10</accession>
<dbReference type="InterPro" id="IPR036388">
    <property type="entry name" value="WH-like_DNA-bd_sf"/>
</dbReference>
<dbReference type="InterPro" id="IPR000847">
    <property type="entry name" value="LysR_HTH_N"/>
</dbReference>
<reference evidence="6 7" key="1">
    <citation type="submission" date="2018-07" db="EMBL/GenBank/DDBJ databases">
        <title>Genomic Encyclopedia of Type Strains, Phase III (KMG-III): the genomes of soil and plant-associated and newly described type strains.</title>
        <authorList>
            <person name="Whitman W."/>
        </authorList>
    </citation>
    <scope>NUCLEOTIDE SEQUENCE [LARGE SCALE GENOMIC DNA]</scope>
    <source>
        <strain evidence="6 7">CECT 7287</strain>
    </source>
</reference>
<dbReference type="PANTHER" id="PTHR30126">
    <property type="entry name" value="HTH-TYPE TRANSCRIPTIONAL REGULATOR"/>
    <property type="match status" value="1"/>
</dbReference>
<organism evidence="6 7">
    <name type="scientific">Cohnella phaseoli</name>
    <dbReference type="NCBI Taxonomy" id="456490"/>
    <lineage>
        <taxon>Bacteria</taxon>
        <taxon>Bacillati</taxon>
        <taxon>Bacillota</taxon>
        <taxon>Bacilli</taxon>
        <taxon>Bacillales</taxon>
        <taxon>Paenibacillaceae</taxon>
        <taxon>Cohnella</taxon>
    </lineage>
</organism>
<dbReference type="FunFam" id="1.10.10.10:FF:000001">
    <property type="entry name" value="LysR family transcriptional regulator"/>
    <property type="match status" value="1"/>
</dbReference>
<proteinExistence type="inferred from homology"/>
<dbReference type="GO" id="GO:0003700">
    <property type="term" value="F:DNA-binding transcription factor activity"/>
    <property type="evidence" value="ECO:0007669"/>
    <property type="project" value="InterPro"/>
</dbReference>
<dbReference type="Pfam" id="PF03466">
    <property type="entry name" value="LysR_substrate"/>
    <property type="match status" value="1"/>
</dbReference>
<evidence type="ECO:0000313" key="7">
    <source>
        <dbReference type="Proteomes" id="UP000256977"/>
    </source>
</evidence>
<dbReference type="CDD" id="cd05466">
    <property type="entry name" value="PBP2_LTTR_substrate"/>
    <property type="match status" value="1"/>
</dbReference>
<dbReference type="Gene3D" id="1.10.10.10">
    <property type="entry name" value="Winged helix-like DNA-binding domain superfamily/Winged helix DNA-binding domain"/>
    <property type="match status" value="1"/>
</dbReference>